<dbReference type="AlphaFoldDB" id="F3KNB8"/>
<name>F3KNB8_9ARCH</name>
<protein>
    <submittedName>
        <fullName evidence="1">Uncharacterized protein</fullName>
    </submittedName>
</protein>
<dbReference type="STRING" id="886738.Nlim_1899"/>
<accession>F3KNB8</accession>
<organism evidence="1">
    <name type="scientific">Candidatus Nitrosarchaeum limnium SFB1</name>
    <dbReference type="NCBI Taxonomy" id="886738"/>
    <lineage>
        <taxon>Archaea</taxon>
        <taxon>Nitrososphaerota</taxon>
        <taxon>Nitrososphaeria</taxon>
        <taxon>Nitrosopumilales</taxon>
        <taxon>Nitrosopumilaceae</taxon>
        <taxon>Nitrosarchaeum</taxon>
    </lineage>
</organism>
<dbReference type="Proteomes" id="UP000004348">
    <property type="component" value="Chromosome"/>
</dbReference>
<evidence type="ECO:0000313" key="1">
    <source>
        <dbReference type="EMBL" id="EGG41093.1"/>
    </source>
</evidence>
<reference evidence="1" key="1">
    <citation type="journal article" date="2011" name="PLoS ONE">
        <title>Genome of a low-salinity ammonia-oxidizing archaeon determined by single-cell and metagenomic analysis.</title>
        <authorList>
            <person name="Blainey P.C."/>
            <person name="Mosier A.C."/>
            <person name="Potanina A."/>
            <person name="Francis C.A."/>
            <person name="Quake S.R."/>
        </authorList>
    </citation>
    <scope>NUCLEOTIDE SEQUENCE [LARGE SCALE GENOMIC DNA]</scope>
    <source>
        <strain evidence="1">SFB1</strain>
    </source>
</reference>
<proteinExistence type="predicted"/>
<dbReference type="HOGENOM" id="CLU_2856930_0_0_2"/>
<dbReference type="EMBL" id="AEGP01000066">
    <property type="protein sequence ID" value="EGG41093.1"/>
    <property type="molecule type" value="Genomic_DNA"/>
</dbReference>
<sequence length="64" mass="7171">MYCAYATITGAKLPMANTAIKDAAKSIFVFIQFTCSLYRYCTYLTFILNLKIQRSCARSGISNV</sequence>
<comment type="caution">
    <text evidence="1">The sequence shown here is derived from an EMBL/GenBank/DDBJ whole genome shotgun (WGS) entry which is preliminary data.</text>
</comment>
<gene>
    <name evidence="1" type="ORF">Nlim_1899</name>
</gene>